<dbReference type="GO" id="GO:0043169">
    <property type="term" value="F:cation binding"/>
    <property type="evidence" value="ECO:0007669"/>
    <property type="project" value="InterPro"/>
</dbReference>
<proteinExistence type="predicted"/>
<protein>
    <submittedName>
        <fullName evidence="2">Uncharacterized protein</fullName>
    </submittedName>
</protein>
<dbReference type="InterPro" id="IPR000222">
    <property type="entry name" value="PP2C_BS"/>
</dbReference>
<feature type="non-terminal residue" evidence="2">
    <location>
        <position position="154"/>
    </location>
</feature>
<feature type="region of interest" description="Disordered" evidence="1">
    <location>
        <begin position="69"/>
        <end position="88"/>
    </location>
</feature>
<evidence type="ECO:0000313" key="3">
    <source>
        <dbReference type="Proteomes" id="UP000593561"/>
    </source>
</evidence>
<organism evidence="2 3">
    <name type="scientific">Gossypium davidsonii</name>
    <name type="common">Davidson's cotton</name>
    <name type="synonym">Gossypium klotzschianum subsp. davidsonii</name>
    <dbReference type="NCBI Taxonomy" id="34287"/>
    <lineage>
        <taxon>Eukaryota</taxon>
        <taxon>Viridiplantae</taxon>
        <taxon>Streptophyta</taxon>
        <taxon>Embryophyta</taxon>
        <taxon>Tracheophyta</taxon>
        <taxon>Spermatophyta</taxon>
        <taxon>Magnoliopsida</taxon>
        <taxon>eudicotyledons</taxon>
        <taxon>Gunneridae</taxon>
        <taxon>Pentapetalae</taxon>
        <taxon>rosids</taxon>
        <taxon>malvids</taxon>
        <taxon>Malvales</taxon>
        <taxon>Malvaceae</taxon>
        <taxon>Malvoideae</taxon>
        <taxon>Gossypium</taxon>
    </lineage>
</organism>
<dbReference type="Proteomes" id="UP000593561">
    <property type="component" value="Unassembled WGS sequence"/>
</dbReference>
<keyword evidence="3" id="KW-1185">Reference proteome</keyword>
<comment type="caution">
    <text evidence="2">The sequence shown here is derived from an EMBL/GenBank/DDBJ whole genome shotgun (WGS) entry which is preliminary data.</text>
</comment>
<gene>
    <name evidence="2" type="ORF">Godav_024230</name>
</gene>
<evidence type="ECO:0000313" key="2">
    <source>
        <dbReference type="EMBL" id="MBA0629718.1"/>
    </source>
</evidence>
<evidence type="ECO:0000256" key="1">
    <source>
        <dbReference type="SAM" id="MobiDB-lite"/>
    </source>
</evidence>
<name>A0A7J8SUF3_GOSDV</name>
<dbReference type="PROSITE" id="PS01032">
    <property type="entry name" value="PPM_1"/>
    <property type="match status" value="1"/>
</dbReference>
<feature type="compositionally biased region" description="Polar residues" evidence="1">
    <location>
        <begin position="73"/>
        <end position="82"/>
    </location>
</feature>
<dbReference type="Gene3D" id="3.60.40.10">
    <property type="entry name" value="PPM-type phosphatase domain"/>
    <property type="match status" value="1"/>
</dbReference>
<dbReference type="AlphaFoldDB" id="A0A7J8SUF3"/>
<dbReference type="EMBL" id="JABFAC010000011">
    <property type="protein sequence ID" value="MBA0629718.1"/>
    <property type="molecule type" value="Genomic_DNA"/>
</dbReference>
<sequence length="154" mass="16708">MAGVCCGVVPESETAAAVEQTSKSSRRRRMEVRPFKFVADAAVQPPSENGRKRQKLDLELVLPASPRDCDNAVESSGTNKVNGDQEINEGLNSNGIVGLEKELPKFGLTSVCGRRRDMEDSVSIHPSFCKLTSEAQISSDIHFFAVFDGHGCSH</sequence>
<reference evidence="2 3" key="1">
    <citation type="journal article" date="2019" name="Genome Biol. Evol.">
        <title>Insights into the evolution of the New World diploid cottons (Gossypium, subgenus Houzingenia) based on genome sequencing.</title>
        <authorList>
            <person name="Grover C.E."/>
            <person name="Arick M.A. 2nd"/>
            <person name="Thrash A."/>
            <person name="Conover J.L."/>
            <person name="Sanders W.S."/>
            <person name="Peterson D.G."/>
            <person name="Frelichowski J.E."/>
            <person name="Scheffler J.A."/>
            <person name="Scheffler B.E."/>
            <person name="Wendel J.F."/>
        </authorList>
    </citation>
    <scope>NUCLEOTIDE SEQUENCE [LARGE SCALE GENOMIC DNA]</scope>
    <source>
        <strain evidence="2">27</strain>
        <tissue evidence="2">Leaf</tissue>
    </source>
</reference>
<dbReference type="SUPFAM" id="SSF81606">
    <property type="entry name" value="PP2C-like"/>
    <property type="match status" value="1"/>
</dbReference>
<accession>A0A7J8SUF3</accession>
<dbReference type="InterPro" id="IPR036457">
    <property type="entry name" value="PPM-type-like_dom_sf"/>
</dbReference>